<dbReference type="CDD" id="cd00093">
    <property type="entry name" value="HTH_XRE"/>
    <property type="match status" value="1"/>
</dbReference>
<gene>
    <name evidence="2" type="ORF">O1V66_05205</name>
</gene>
<name>A0ABY7HS83_9GAMM</name>
<feature type="domain" description="HTH cro/C1-type" evidence="1">
    <location>
        <begin position="16"/>
        <end position="70"/>
    </location>
</feature>
<protein>
    <submittedName>
        <fullName evidence="2">Helix-turn-helix transcriptional regulator</fullName>
    </submittedName>
</protein>
<sequence>MTSIYSDDYQLMIAMLKNARKARGITQVQLSVALGRPQSFVAKAENGERRLDIIEFIHLARLVGLDPTSVIDKFYLRYSPLKPLN</sequence>
<dbReference type="SUPFAM" id="SSF47413">
    <property type="entry name" value="lambda repressor-like DNA-binding domains"/>
    <property type="match status" value="1"/>
</dbReference>
<dbReference type="InterPro" id="IPR010982">
    <property type="entry name" value="Lambda_DNA-bd_dom_sf"/>
</dbReference>
<proteinExistence type="predicted"/>
<dbReference type="RefSeq" id="WP_045048158.1">
    <property type="nucleotide sequence ID" value="NZ_CP114058.1"/>
</dbReference>
<reference evidence="2" key="1">
    <citation type="submission" date="2022-12" db="EMBL/GenBank/DDBJ databases">
        <title>Complete genome sequence of an Australian strain of Rouxiella badensis DAR84756 and resolution of the R. badensis DSM100043 and R. chamberiensis DSM28324 genomes.</title>
        <authorList>
            <person name="Paul S."/>
            <person name="Anderson P.J."/>
            <person name="Maynard G."/>
            <person name="Dyall-Smith M."/>
            <person name="Kudinha T."/>
        </authorList>
    </citation>
    <scope>NUCLEOTIDE SEQUENCE</scope>
    <source>
        <strain evidence="2">DSM 28324</strain>
    </source>
</reference>
<accession>A0ABY7HS83</accession>
<dbReference type="PROSITE" id="PS50943">
    <property type="entry name" value="HTH_CROC1"/>
    <property type="match status" value="1"/>
</dbReference>
<dbReference type="EMBL" id="CP114058">
    <property type="protein sequence ID" value="WAT02078.1"/>
    <property type="molecule type" value="Genomic_DNA"/>
</dbReference>
<keyword evidence="3" id="KW-1185">Reference proteome</keyword>
<dbReference type="Gene3D" id="1.10.260.40">
    <property type="entry name" value="lambda repressor-like DNA-binding domains"/>
    <property type="match status" value="1"/>
</dbReference>
<organism evidence="2 3">
    <name type="scientific">Rouxiella chamberiensis</name>
    <dbReference type="NCBI Taxonomy" id="1513468"/>
    <lineage>
        <taxon>Bacteria</taxon>
        <taxon>Pseudomonadati</taxon>
        <taxon>Pseudomonadota</taxon>
        <taxon>Gammaproteobacteria</taxon>
        <taxon>Enterobacterales</taxon>
        <taxon>Yersiniaceae</taxon>
        <taxon>Rouxiella</taxon>
    </lineage>
</organism>
<dbReference type="SMART" id="SM00530">
    <property type="entry name" value="HTH_XRE"/>
    <property type="match status" value="1"/>
</dbReference>
<dbReference type="InterPro" id="IPR001387">
    <property type="entry name" value="Cro/C1-type_HTH"/>
</dbReference>
<evidence type="ECO:0000313" key="2">
    <source>
        <dbReference type="EMBL" id="WAT02078.1"/>
    </source>
</evidence>
<evidence type="ECO:0000313" key="3">
    <source>
        <dbReference type="Proteomes" id="UP001164712"/>
    </source>
</evidence>
<evidence type="ECO:0000259" key="1">
    <source>
        <dbReference type="PROSITE" id="PS50943"/>
    </source>
</evidence>
<dbReference type="Proteomes" id="UP001164712">
    <property type="component" value="Chromosome"/>
</dbReference>
<dbReference type="Pfam" id="PF01381">
    <property type="entry name" value="HTH_3"/>
    <property type="match status" value="1"/>
</dbReference>